<keyword evidence="2" id="KW-1185">Reference proteome</keyword>
<dbReference type="AlphaFoldDB" id="A0A4Z2GBM3"/>
<organism evidence="1 2">
    <name type="scientific">Liparis tanakae</name>
    <name type="common">Tanaka's snailfish</name>
    <dbReference type="NCBI Taxonomy" id="230148"/>
    <lineage>
        <taxon>Eukaryota</taxon>
        <taxon>Metazoa</taxon>
        <taxon>Chordata</taxon>
        <taxon>Craniata</taxon>
        <taxon>Vertebrata</taxon>
        <taxon>Euteleostomi</taxon>
        <taxon>Actinopterygii</taxon>
        <taxon>Neopterygii</taxon>
        <taxon>Teleostei</taxon>
        <taxon>Neoteleostei</taxon>
        <taxon>Acanthomorphata</taxon>
        <taxon>Eupercaria</taxon>
        <taxon>Perciformes</taxon>
        <taxon>Cottioidei</taxon>
        <taxon>Cottales</taxon>
        <taxon>Liparidae</taxon>
        <taxon>Liparis</taxon>
    </lineage>
</organism>
<protein>
    <submittedName>
        <fullName evidence="1">Uncharacterized protein</fullName>
    </submittedName>
</protein>
<dbReference type="EMBL" id="SRLO01000615">
    <property type="protein sequence ID" value="TNN50475.1"/>
    <property type="molecule type" value="Genomic_DNA"/>
</dbReference>
<accession>A0A4Z2GBM3</accession>
<proteinExistence type="predicted"/>
<evidence type="ECO:0000313" key="2">
    <source>
        <dbReference type="Proteomes" id="UP000314294"/>
    </source>
</evidence>
<dbReference type="Proteomes" id="UP000314294">
    <property type="component" value="Unassembled WGS sequence"/>
</dbReference>
<comment type="caution">
    <text evidence="1">The sequence shown here is derived from an EMBL/GenBank/DDBJ whole genome shotgun (WGS) entry which is preliminary data.</text>
</comment>
<name>A0A4Z2GBM3_9TELE</name>
<reference evidence="1 2" key="1">
    <citation type="submission" date="2019-03" db="EMBL/GenBank/DDBJ databases">
        <title>First draft genome of Liparis tanakae, snailfish: a comprehensive survey of snailfish specific genes.</title>
        <authorList>
            <person name="Kim W."/>
            <person name="Song I."/>
            <person name="Jeong J.-H."/>
            <person name="Kim D."/>
            <person name="Kim S."/>
            <person name="Ryu S."/>
            <person name="Song J.Y."/>
            <person name="Lee S.K."/>
        </authorList>
    </citation>
    <scope>NUCLEOTIDE SEQUENCE [LARGE SCALE GENOMIC DNA]</scope>
    <source>
        <tissue evidence="1">Muscle</tissue>
    </source>
</reference>
<gene>
    <name evidence="1" type="ORF">EYF80_039285</name>
</gene>
<evidence type="ECO:0000313" key="1">
    <source>
        <dbReference type="EMBL" id="TNN50475.1"/>
    </source>
</evidence>
<sequence length="139" mass="15644">MGVFVCGRLLGVGPPVGGAREPACTELDYYPRWLSGELTYRERPGVTVILTTGLLITRHRGNDYEREALVTCQTFQRESSPDPPDSEFRAVWPTGERGKLSRDWRGDPNPADLEVVITTFTQAGGVFLYHHHRGKFLRL</sequence>